<comment type="caution">
    <text evidence="2">The sequence shown here is derived from an EMBL/GenBank/DDBJ whole genome shotgun (WGS) entry which is preliminary data.</text>
</comment>
<proteinExistence type="predicted"/>
<evidence type="ECO:0000313" key="2">
    <source>
        <dbReference type="EMBL" id="MBC3539642.1"/>
    </source>
</evidence>
<keyword evidence="3" id="KW-1185">Reference proteome</keyword>
<evidence type="ECO:0000313" key="3">
    <source>
        <dbReference type="Proteomes" id="UP000659698"/>
    </source>
</evidence>
<dbReference type="RefSeq" id="WP_186635686.1">
    <property type="nucleotide sequence ID" value="NZ_JACOAF010000020.1"/>
</dbReference>
<keyword evidence="1" id="KW-0732">Signal</keyword>
<evidence type="ECO:0008006" key="4">
    <source>
        <dbReference type="Google" id="ProtNLM"/>
    </source>
</evidence>
<accession>A0ABR6VR12</accession>
<dbReference type="EMBL" id="JACOAF010000020">
    <property type="protein sequence ID" value="MBC3539642.1"/>
    <property type="molecule type" value="Genomic_DNA"/>
</dbReference>
<feature type="chain" id="PRO_5046068396" description="Lipoprotein" evidence="1">
    <location>
        <begin position="30"/>
        <end position="123"/>
    </location>
</feature>
<organism evidence="2 3">
    <name type="scientific">Rufibacter sediminis</name>
    <dbReference type="NCBI Taxonomy" id="2762756"/>
    <lineage>
        <taxon>Bacteria</taxon>
        <taxon>Pseudomonadati</taxon>
        <taxon>Bacteroidota</taxon>
        <taxon>Cytophagia</taxon>
        <taxon>Cytophagales</taxon>
        <taxon>Hymenobacteraceae</taxon>
        <taxon>Rufibacter</taxon>
    </lineage>
</organism>
<reference evidence="2 3" key="1">
    <citation type="journal article" date="2019" name="Int. J. Syst. Evol. Microbiol.">
        <title>Rufibacter sediminis sp. nov., isolated from freshwater lake sediment.</title>
        <authorList>
            <person name="Qu J.H."/>
            <person name="Zhang L.J."/>
            <person name="Fu Y.H."/>
            <person name="Li H.F."/>
        </authorList>
    </citation>
    <scope>NUCLEOTIDE SEQUENCE [LARGE SCALE GENOMIC DNA]</scope>
    <source>
        <strain evidence="2 3">H-1</strain>
    </source>
</reference>
<evidence type="ECO:0000256" key="1">
    <source>
        <dbReference type="SAM" id="SignalP"/>
    </source>
</evidence>
<protein>
    <recommendedName>
        <fullName evidence="4">Lipoprotein</fullName>
    </recommendedName>
</protein>
<gene>
    <name evidence="2" type="ORF">H7U12_08105</name>
</gene>
<sequence length="123" mass="13209">MKRKTLFQLFALGLMFHLAACQNPVSATAGEEGNLDGGQWLTYSELQCDSNPWGTCAPASDTNGCVKKYVQDQGFTVLDLTMTPAPADFVSCAACHCPTGRSFKVKVKEADAAKLLAVGFKKQ</sequence>
<name>A0ABR6VR12_9BACT</name>
<feature type="signal peptide" evidence="1">
    <location>
        <begin position="1"/>
        <end position="29"/>
    </location>
</feature>
<dbReference type="Proteomes" id="UP000659698">
    <property type="component" value="Unassembled WGS sequence"/>
</dbReference>